<name>E9E8I7_METAQ</name>
<gene>
    <name evidence="1" type="ORF">MAC_06185</name>
</gene>
<evidence type="ECO:0000313" key="2">
    <source>
        <dbReference type="Proteomes" id="UP000002499"/>
    </source>
</evidence>
<keyword evidence="2" id="KW-1185">Reference proteome</keyword>
<dbReference type="HOGENOM" id="CLU_824072_0_0_1"/>
<dbReference type="AlphaFoldDB" id="E9E8I7"/>
<dbReference type="eggNOG" id="ENOG502SHF7">
    <property type="taxonomic scope" value="Eukaryota"/>
</dbReference>
<sequence length="337" mass="38310">MADANATLEAKRLTVAASAKQCLLSLQQCLSKASSVYPQKLSMVEGLLSRLSLWTTDIRMFATDRTFLNYRLQHVPEVQTVVTDLLESLNYRIRTSFELLAYKDIIPNILLDWNTAHKTEMDISSSRAKLESGLHSDFGDIREFTCPYCFDTLPVEEIFDKEKWPRVITKPSTKIHVKNDLHPYVCLFEDRGRPDEICNTGNDCLRHLYEHRPIWLCSCLGEEHEFSAPEEYIQHLRDAHDMKFSDSEIRDVVASNTRKTAKLFHSCPLCGKDEAEARGSLKDHIAGHLISLALESLPVNQKEAPDDSETEMLLVSLYSRYFNATSVGIGNVYAGDM</sequence>
<dbReference type="EMBL" id="GL698521">
    <property type="protein sequence ID" value="EFY87818.1"/>
    <property type="molecule type" value="Genomic_DNA"/>
</dbReference>
<organism evidence="2">
    <name type="scientific">Metarhizium acridum (strain CQMa 102)</name>
    <dbReference type="NCBI Taxonomy" id="655827"/>
    <lineage>
        <taxon>Eukaryota</taxon>
        <taxon>Fungi</taxon>
        <taxon>Dikarya</taxon>
        <taxon>Ascomycota</taxon>
        <taxon>Pezizomycotina</taxon>
        <taxon>Sordariomycetes</taxon>
        <taxon>Hypocreomycetidae</taxon>
        <taxon>Hypocreales</taxon>
        <taxon>Clavicipitaceae</taxon>
        <taxon>Metarhizium</taxon>
    </lineage>
</organism>
<dbReference type="InParanoid" id="E9E8I7"/>
<protein>
    <submittedName>
        <fullName evidence="1">Protein phosphatase-1, putative</fullName>
    </submittedName>
</protein>
<reference evidence="1 2" key="1">
    <citation type="journal article" date="2011" name="PLoS Genet.">
        <title>Genome sequencing and comparative transcriptomics of the model entomopathogenic fungi Metarhizium anisopliae and M. acridum.</title>
        <authorList>
            <person name="Gao Q."/>
            <person name="Jin K."/>
            <person name="Ying S.H."/>
            <person name="Zhang Y."/>
            <person name="Xiao G."/>
            <person name="Shang Y."/>
            <person name="Duan Z."/>
            <person name="Hu X."/>
            <person name="Xie X.Q."/>
            <person name="Zhou G."/>
            <person name="Peng G."/>
            <person name="Luo Z."/>
            <person name="Huang W."/>
            <person name="Wang B."/>
            <person name="Fang W."/>
            <person name="Wang S."/>
            <person name="Zhong Y."/>
            <person name="Ma L.J."/>
            <person name="St Leger R.J."/>
            <person name="Zhao G.P."/>
            <person name="Pei Y."/>
            <person name="Feng M.G."/>
            <person name="Xia Y."/>
            <person name="Wang C."/>
        </authorList>
    </citation>
    <scope>NUCLEOTIDE SEQUENCE [LARGE SCALE GENOMIC DNA]</scope>
    <source>
        <strain evidence="1 2">CQMa 102</strain>
    </source>
</reference>
<dbReference type="OrthoDB" id="4941169at2759"/>
<evidence type="ECO:0000313" key="1">
    <source>
        <dbReference type="EMBL" id="EFY87818.1"/>
    </source>
</evidence>
<dbReference type="PANTHER" id="PTHR35391">
    <property type="entry name" value="C2H2-TYPE DOMAIN-CONTAINING PROTEIN-RELATED"/>
    <property type="match status" value="1"/>
</dbReference>
<proteinExistence type="predicted"/>
<dbReference type="PANTHER" id="PTHR35391:SF7">
    <property type="entry name" value="C2H2-TYPE DOMAIN-CONTAINING PROTEIN"/>
    <property type="match status" value="1"/>
</dbReference>
<dbReference type="Proteomes" id="UP000002499">
    <property type="component" value="Unassembled WGS sequence"/>
</dbReference>
<accession>E9E8I7</accession>